<dbReference type="OrthoDB" id="5421607at2759"/>
<keyword evidence="6" id="KW-0256">Endoplasmic reticulum</keyword>
<dbReference type="GO" id="GO:0043022">
    <property type="term" value="F:ribosome binding"/>
    <property type="evidence" value="ECO:0007669"/>
    <property type="project" value="TreeGrafter"/>
</dbReference>
<dbReference type="InterPro" id="IPR011990">
    <property type="entry name" value="TPR-like_helical_dom_sf"/>
</dbReference>
<accession>A0A507BSZ1</accession>
<dbReference type="PANTHER" id="PTHR14094:SF9">
    <property type="entry name" value="SIGNAL RECOGNITION PARTICLE SUBUNIT SRP72"/>
    <property type="match status" value="1"/>
</dbReference>
<evidence type="ECO:0000256" key="6">
    <source>
        <dbReference type="ARBA" id="ARBA00022824"/>
    </source>
</evidence>
<dbReference type="GO" id="GO:0008312">
    <property type="term" value="F:7S RNA binding"/>
    <property type="evidence" value="ECO:0007669"/>
    <property type="project" value="InterPro"/>
</dbReference>
<dbReference type="STRING" id="1806994.A0A507BSZ1"/>
<dbReference type="PIRSF" id="PIRSF038922">
    <property type="entry name" value="SRP72"/>
    <property type="match status" value="1"/>
</dbReference>
<feature type="compositionally biased region" description="Basic residues" evidence="10">
    <location>
        <begin position="561"/>
        <end position="570"/>
    </location>
</feature>
<evidence type="ECO:0000256" key="1">
    <source>
        <dbReference type="ARBA" id="ARBA00004240"/>
    </source>
</evidence>
<dbReference type="InterPro" id="IPR031545">
    <property type="entry name" value="SRP72_TPR-like"/>
</dbReference>
<keyword evidence="5 9" id="KW-0963">Cytoplasm</keyword>
<gene>
    <name evidence="12" type="ORF">SmJEL517_g05735</name>
</gene>
<evidence type="ECO:0000259" key="11">
    <source>
        <dbReference type="Pfam" id="PF08492"/>
    </source>
</evidence>
<sequence>MSGEHNAQWAELQRLCEASEHEKSIKLCDTLLKTLPGDIDALHVKLTALIHLDRFQDALNILNGLSSTSSNIRQNFVFEEAYCLYRSEKLDESLKLIARALKDTELLDETRNALGRLQFQVLYRTEDYRESWDVCKALVDELDEGSPYSTELTANLAGIEAAAALSGIKMDLQSVDPTTVATYEMAYNSACTKIAHHRLDEAHSLLEQARRLCRDLLMEDEKPEEDIERELAIIVVQLAYVAQLQGQVSEALDLYQGVLKSKVGDTAVTAVASNNMMALKKDHELFDSAKRYRAAATAGLDTKLTRQQKKVIAVNGAVLSMYMQKPSTAREVAKGLLASYPQDEQIYLVLAGIALRENKAARAIEELQECSSISTESLTMHLALAQLYMSQRNTASAVNVMERYLSKANDSEKYKPGLVSFMIWLYSQVGGSSPEKGMRLLEQASAFWPSLGSGNVSISRQLAAFKLKSNRPKEAAADFEKLVKAEPSDISSVAGLIMSYSEFNPSLAEKYQSYLPNDDVVDVTEIDVDQLETSFTMGKLGAKKPAVVLAEGPAPVVKEKEKKKRKRKIQLPKNYDPNVVPDPERWLPKRERSAFQKKGKKKDLAKGSQGAAAGAGGGIGGTGSARIAGLVSESPAATAKAPTPLPQTPPPEKKKKGKKR</sequence>
<evidence type="ECO:0000256" key="3">
    <source>
        <dbReference type="ARBA" id="ARBA00007676"/>
    </source>
</evidence>
<dbReference type="GO" id="GO:0006614">
    <property type="term" value="P:SRP-dependent cotranslational protein targeting to membrane"/>
    <property type="evidence" value="ECO:0007669"/>
    <property type="project" value="UniProtKB-UniRule"/>
</dbReference>
<evidence type="ECO:0000313" key="12">
    <source>
        <dbReference type="EMBL" id="TPX30762.1"/>
    </source>
</evidence>
<dbReference type="Gene3D" id="1.25.40.10">
    <property type="entry name" value="Tetratricopeptide repeat domain"/>
    <property type="match status" value="2"/>
</dbReference>
<evidence type="ECO:0000256" key="8">
    <source>
        <dbReference type="ARBA" id="ARBA00023274"/>
    </source>
</evidence>
<evidence type="ECO:0000313" key="13">
    <source>
        <dbReference type="Proteomes" id="UP000319731"/>
    </source>
</evidence>
<keyword evidence="7 9" id="KW-0733">Signal recognition particle</keyword>
<dbReference type="SUPFAM" id="SSF48452">
    <property type="entry name" value="TPR-like"/>
    <property type="match status" value="2"/>
</dbReference>
<dbReference type="GO" id="GO:0005783">
    <property type="term" value="C:endoplasmic reticulum"/>
    <property type="evidence" value="ECO:0007669"/>
    <property type="project" value="UniProtKB-SubCell"/>
</dbReference>
<feature type="compositionally biased region" description="Basic and acidic residues" evidence="10">
    <location>
        <begin position="582"/>
        <end position="594"/>
    </location>
</feature>
<feature type="compositionally biased region" description="Low complexity" evidence="10">
    <location>
        <begin position="624"/>
        <end position="642"/>
    </location>
</feature>
<evidence type="ECO:0000256" key="7">
    <source>
        <dbReference type="ARBA" id="ARBA00023135"/>
    </source>
</evidence>
<dbReference type="InterPro" id="IPR026270">
    <property type="entry name" value="SRP72"/>
</dbReference>
<feature type="compositionally biased region" description="Gly residues" evidence="10">
    <location>
        <begin position="613"/>
        <end position="623"/>
    </location>
</feature>
<evidence type="ECO:0000256" key="5">
    <source>
        <dbReference type="ARBA" id="ARBA00022490"/>
    </source>
</evidence>
<dbReference type="GO" id="GO:0005786">
    <property type="term" value="C:signal recognition particle, endoplasmic reticulum targeting"/>
    <property type="evidence" value="ECO:0007669"/>
    <property type="project" value="UniProtKB-UniRule"/>
</dbReference>
<name>A0A507BSZ1_9FUNG</name>
<proteinExistence type="inferred from homology"/>
<dbReference type="Pfam" id="PF17004">
    <property type="entry name" value="SRP_TPR_like"/>
    <property type="match status" value="1"/>
</dbReference>
<keyword evidence="8 9" id="KW-0687">Ribonucleoprotein</keyword>
<evidence type="ECO:0000256" key="4">
    <source>
        <dbReference type="ARBA" id="ARBA00018350"/>
    </source>
</evidence>
<evidence type="ECO:0000256" key="10">
    <source>
        <dbReference type="SAM" id="MobiDB-lite"/>
    </source>
</evidence>
<dbReference type="AlphaFoldDB" id="A0A507BSZ1"/>
<evidence type="ECO:0000256" key="2">
    <source>
        <dbReference type="ARBA" id="ARBA00004496"/>
    </source>
</evidence>
<dbReference type="Pfam" id="PF08492">
    <property type="entry name" value="SRP72"/>
    <property type="match status" value="1"/>
</dbReference>
<dbReference type="RefSeq" id="XP_031022350.1">
    <property type="nucleotide sequence ID" value="XM_031171661.1"/>
</dbReference>
<reference evidence="12 13" key="1">
    <citation type="journal article" date="2019" name="Sci. Rep.">
        <title>Comparative genomics of chytrid fungi reveal insights into the obligate biotrophic and pathogenic lifestyle of Synchytrium endobioticum.</title>
        <authorList>
            <person name="van de Vossenberg B.T.L.H."/>
            <person name="Warris S."/>
            <person name="Nguyen H.D.T."/>
            <person name="van Gent-Pelzer M.P.E."/>
            <person name="Joly D.L."/>
            <person name="van de Geest H.C."/>
            <person name="Bonants P.J.M."/>
            <person name="Smith D.S."/>
            <person name="Levesque C.A."/>
            <person name="van der Lee T.A.J."/>
        </authorList>
    </citation>
    <scope>NUCLEOTIDE SEQUENCE [LARGE SCALE GENOMIC DNA]</scope>
    <source>
        <strain evidence="12 13">JEL517</strain>
    </source>
</reference>
<dbReference type="PANTHER" id="PTHR14094">
    <property type="entry name" value="SIGNAL RECOGNITION PARTICLE 72"/>
    <property type="match status" value="1"/>
</dbReference>
<organism evidence="12 13">
    <name type="scientific">Synchytrium microbalum</name>
    <dbReference type="NCBI Taxonomy" id="1806994"/>
    <lineage>
        <taxon>Eukaryota</taxon>
        <taxon>Fungi</taxon>
        <taxon>Fungi incertae sedis</taxon>
        <taxon>Chytridiomycota</taxon>
        <taxon>Chytridiomycota incertae sedis</taxon>
        <taxon>Chytridiomycetes</taxon>
        <taxon>Synchytriales</taxon>
        <taxon>Synchytriaceae</taxon>
        <taxon>Synchytrium</taxon>
    </lineage>
</organism>
<keyword evidence="13" id="KW-1185">Reference proteome</keyword>
<comment type="function">
    <text evidence="9">Component of the signal recognition particle (SRP) complex, a ribonucleoprotein complex that mediates the cotranslational targeting of secretory and membrane proteins to the endoplasmic reticulum (ER).</text>
</comment>
<feature type="region of interest" description="Disordered" evidence="10">
    <location>
        <begin position="558"/>
        <end position="660"/>
    </location>
</feature>
<comment type="caution">
    <text evidence="12">The sequence shown here is derived from an EMBL/GenBank/DDBJ whole genome shotgun (WGS) entry which is preliminary data.</text>
</comment>
<comment type="subcellular location">
    <subcellularLocation>
        <location evidence="2 9">Cytoplasm</location>
    </subcellularLocation>
    <subcellularLocation>
        <location evidence="1">Endoplasmic reticulum</location>
    </subcellularLocation>
</comment>
<protein>
    <recommendedName>
        <fullName evidence="4 9">Signal recognition particle subunit SRP72</fullName>
    </recommendedName>
</protein>
<feature type="domain" description="Signal recognition particle SRP72 subunit RNA-binding" evidence="11">
    <location>
        <begin position="554"/>
        <end position="597"/>
    </location>
</feature>
<dbReference type="EMBL" id="QEAO01000057">
    <property type="protein sequence ID" value="TPX30762.1"/>
    <property type="molecule type" value="Genomic_DNA"/>
</dbReference>
<dbReference type="Proteomes" id="UP000319731">
    <property type="component" value="Unassembled WGS sequence"/>
</dbReference>
<dbReference type="Pfam" id="PF14559">
    <property type="entry name" value="TPR_19"/>
    <property type="match status" value="1"/>
</dbReference>
<dbReference type="InterPro" id="IPR013699">
    <property type="entry name" value="Signal_recog_part_SRP72_RNA-bd"/>
</dbReference>
<evidence type="ECO:0000256" key="9">
    <source>
        <dbReference type="PIRNR" id="PIRNR038922"/>
    </source>
</evidence>
<comment type="similarity">
    <text evidence="3 9">Belongs to the SRP72 family.</text>
</comment>
<dbReference type="GeneID" id="42006958"/>